<gene>
    <name evidence="1" type="ORF">ACFSFX_09365</name>
</gene>
<keyword evidence="2" id="KW-1185">Reference proteome</keyword>
<name>A0ABW4Q812_9MICC</name>
<reference evidence="2" key="1">
    <citation type="journal article" date="2019" name="Int. J. Syst. Evol. Microbiol.">
        <title>The Global Catalogue of Microorganisms (GCM) 10K type strain sequencing project: providing services to taxonomists for standard genome sequencing and annotation.</title>
        <authorList>
            <consortium name="The Broad Institute Genomics Platform"/>
            <consortium name="The Broad Institute Genome Sequencing Center for Infectious Disease"/>
            <person name="Wu L."/>
            <person name="Ma J."/>
        </authorList>
    </citation>
    <scope>NUCLEOTIDE SEQUENCE [LARGE SCALE GENOMIC DNA]</scope>
    <source>
        <strain evidence="2">JCM 11496</strain>
    </source>
</reference>
<dbReference type="Proteomes" id="UP001597307">
    <property type="component" value="Unassembled WGS sequence"/>
</dbReference>
<sequence>MANVPAHEPGIPDHGRAAFSEIIARAQQLFGAAVETGSLTVGAGHLPWLTVGALSIAGEQWIVVDVKKHSDSLHPIRLELDWEDGVKEAIAVLEVYQYRKLLAPTPGDVLTARVIALVGDAGNVTMSMIQEEFSHVIAVRPHREGAVPFNLSVTTGFVVVLEGSRLGWWTFGGDYDNDGVSEAFEVVEHLVLHGGTIHSTRHSSKLLDSDGITVSGPHRDGVRTRHTQTAEYLPYRAQ</sequence>
<comment type="caution">
    <text evidence="1">The sequence shown here is derived from an EMBL/GenBank/DDBJ whole genome shotgun (WGS) entry which is preliminary data.</text>
</comment>
<evidence type="ECO:0000313" key="2">
    <source>
        <dbReference type="Proteomes" id="UP001597307"/>
    </source>
</evidence>
<protein>
    <submittedName>
        <fullName evidence="1">Uncharacterized protein</fullName>
    </submittedName>
</protein>
<evidence type="ECO:0000313" key="1">
    <source>
        <dbReference type="EMBL" id="MFD1846805.1"/>
    </source>
</evidence>
<dbReference type="EMBL" id="JBHUGA010000030">
    <property type="protein sequence ID" value="MFD1846805.1"/>
    <property type="molecule type" value="Genomic_DNA"/>
</dbReference>
<proteinExistence type="predicted"/>
<dbReference type="RefSeq" id="WP_343878290.1">
    <property type="nucleotide sequence ID" value="NZ_BAAAIJ010000013.1"/>
</dbReference>
<accession>A0ABW4Q812</accession>
<organism evidence="1 2">
    <name type="scientific">Arthrobacter flavus</name>
    <dbReference type="NCBI Taxonomy" id="95172"/>
    <lineage>
        <taxon>Bacteria</taxon>
        <taxon>Bacillati</taxon>
        <taxon>Actinomycetota</taxon>
        <taxon>Actinomycetes</taxon>
        <taxon>Micrococcales</taxon>
        <taxon>Micrococcaceae</taxon>
        <taxon>Arthrobacter</taxon>
    </lineage>
</organism>